<dbReference type="GO" id="GO:0005829">
    <property type="term" value="C:cytosol"/>
    <property type="evidence" value="ECO:0007669"/>
    <property type="project" value="TreeGrafter"/>
</dbReference>
<accession>A0A369YFG4</accession>
<dbReference type="EMBL" id="QEPN01000009">
    <property type="protein sequence ID" value="RDE70078.1"/>
    <property type="molecule type" value="Genomic_DNA"/>
</dbReference>
<protein>
    <submittedName>
        <fullName evidence="4">Hotdog fold thioesterase</fullName>
    </submittedName>
</protein>
<name>A0A369YFG4_9PAST</name>
<dbReference type="PANTHER" id="PTHR43240:SF5">
    <property type="entry name" value="1,4-DIHYDROXY-2-NAPHTHOYL-COA THIOESTERASE 1"/>
    <property type="match status" value="1"/>
</dbReference>
<sequence>MTPIWKQTATPEQLTSLCEGTAVAHLGIIFTEIGASDITAELTVDSRTKQPFGVLHGGVSAALAETVANAGALLLCEPNQIAVGMELNISHLKSIKEGEKAIARAFPLKVGREVQVWQIETKDEQGNLCAISRLSVKVLDKR</sequence>
<dbReference type="GO" id="GO:0061522">
    <property type="term" value="F:1,4-dihydroxy-2-naphthoyl-CoA thioesterase activity"/>
    <property type="evidence" value="ECO:0007669"/>
    <property type="project" value="TreeGrafter"/>
</dbReference>
<dbReference type="SUPFAM" id="SSF54637">
    <property type="entry name" value="Thioesterase/thiol ester dehydrase-isomerase"/>
    <property type="match status" value="1"/>
</dbReference>
<dbReference type="CDD" id="cd03443">
    <property type="entry name" value="PaaI_thioesterase"/>
    <property type="match status" value="1"/>
</dbReference>
<dbReference type="InterPro" id="IPR006683">
    <property type="entry name" value="Thioestr_dom"/>
</dbReference>
<evidence type="ECO:0000256" key="2">
    <source>
        <dbReference type="ARBA" id="ARBA00022801"/>
    </source>
</evidence>
<proteinExistence type="inferred from homology"/>
<feature type="domain" description="Thioesterase" evidence="3">
    <location>
        <begin position="52"/>
        <end position="130"/>
    </location>
</feature>
<evidence type="ECO:0000259" key="3">
    <source>
        <dbReference type="Pfam" id="PF03061"/>
    </source>
</evidence>
<evidence type="ECO:0000313" key="5">
    <source>
        <dbReference type="Proteomes" id="UP000253872"/>
    </source>
</evidence>
<dbReference type="AlphaFoldDB" id="A0A369YFG4"/>
<evidence type="ECO:0000256" key="1">
    <source>
        <dbReference type="ARBA" id="ARBA00008324"/>
    </source>
</evidence>
<reference evidence="4 5" key="1">
    <citation type="submission" date="2018-05" db="EMBL/GenBank/DDBJ databases">
        <title>Draft Genome Sequences for a Diverse set of 7 Haemophilus Species.</title>
        <authorList>
            <person name="Nichols M."/>
            <person name="Topaz N."/>
            <person name="Wang X."/>
            <person name="Wang X."/>
            <person name="Boxrud D."/>
        </authorList>
    </citation>
    <scope>NUCLEOTIDE SEQUENCE [LARGE SCALE GENOMIC DNA]</scope>
    <source>
        <strain evidence="4 5">C2002001239</strain>
    </source>
</reference>
<gene>
    <name evidence="4" type="ORF">DPV93_09325</name>
</gene>
<evidence type="ECO:0000313" key="4">
    <source>
        <dbReference type="EMBL" id="RDE70078.1"/>
    </source>
</evidence>
<dbReference type="Proteomes" id="UP000253872">
    <property type="component" value="Unassembled WGS sequence"/>
</dbReference>
<dbReference type="InterPro" id="IPR003736">
    <property type="entry name" value="PAAI_dom"/>
</dbReference>
<comment type="caution">
    <text evidence="4">The sequence shown here is derived from an EMBL/GenBank/DDBJ whole genome shotgun (WGS) entry which is preliminary data.</text>
</comment>
<dbReference type="NCBIfam" id="TIGR00369">
    <property type="entry name" value="unchar_dom_1"/>
    <property type="match status" value="1"/>
</dbReference>
<organism evidence="4 5">
    <name type="scientific">Haemophilus sputorum</name>
    <dbReference type="NCBI Taxonomy" id="1078480"/>
    <lineage>
        <taxon>Bacteria</taxon>
        <taxon>Pseudomonadati</taxon>
        <taxon>Pseudomonadota</taxon>
        <taxon>Gammaproteobacteria</taxon>
        <taxon>Pasteurellales</taxon>
        <taxon>Pasteurellaceae</taxon>
        <taxon>Haemophilus</taxon>
    </lineage>
</organism>
<dbReference type="Gene3D" id="3.10.129.10">
    <property type="entry name" value="Hotdog Thioesterase"/>
    <property type="match status" value="1"/>
</dbReference>
<dbReference type="RefSeq" id="WP_111403886.1">
    <property type="nucleotide sequence ID" value="NZ_QEPN01000009.1"/>
</dbReference>
<dbReference type="Pfam" id="PF03061">
    <property type="entry name" value="4HBT"/>
    <property type="match status" value="1"/>
</dbReference>
<keyword evidence="2" id="KW-0378">Hydrolase</keyword>
<comment type="similarity">
    <text evidence="1">Belongs to the thioesterase PaaI family.</text>
</comment>
<dbReference type="InterPro" id="IPR029069">
    <property type="entry name" value="HotDog_dom_sf"/>
</dbReference>
<dbReference type="STRING" id="1035839.GCA_000238795_01985"/>
<dbReference type="PANTHER" id="PTHR43240">
    <property type="entry name" value="1,4-DIHYDROXY-2-NAPHTHOYL-COA THIOESTERASE 1"/>
    <property type="match status" value="1"/>
</dbReference>